<dbReference type="SUPFAM" id="SSF47823">
    <property type="entry name" value="lambda integrase-like, N-terminal domain"/>
    <property type="match status" value="1"/>
</dbReference>
<evidence type="ECO:0000256" key="1">
    <source>
        <dbReference type="ARBA" id="ARBA00022908"/>
    </source>
</evidence>
<evidence type="ECO:0000259" key="6">
    <source>
        <dbReference type="PROSITE" id="PS51900"/>
    </source>
</evidence>
<dbReference type="Pfam" id="PF00589">
    <property type="entry name" value="Phage_integrase"/>
    <property type="match status" value="1"/>
</dbReference>
<gene>
    <name evidence="7" type="ORF">H1164_17520</name>
</gene>
<evidence type="ECO:0000256" key="4">
    <source>
        <dbReference type="PROSITE-ProRule" id="PRU01248"/>
    </source>
</evidence>
<sequence>MLSPYQKNEIMLAENEGLTRSAMDVFKNLHAGNTLRAYESDFRDFSKYLDSIGKHPEDVTGTTIINYLDSLKEKGRKYSTIQRRLVAIRAVYKEYGQMMEQEAQARGNKDFVYHNPASTDRVKGWMKALRKTIGIAQKQKRPATKRIMNAFLSEMEGDRLIDIRNRALLVIGYAGAFRRSELAALNVEDIERDNEGIYIIVRKGKTDQEGQGLKKFIYYGERASQCPVRLLDAWLRAAGITEGAVFRQVNKGGRVGNRMSDKAIYNVVKDAAEKAGFDKSEFGGHSLRAGIITQLADDGVEERDIMRHSGHKSIAIMRRYIREVDIKKKSPTRGIL</sequence>
<dbReference type="PROSITE" id="PS51900">
    <property type="entry name" value="CB"/>
    <property type="match status" value="1"/>
</dbReference>
<dbReference type="GO" id="GO:0006310">
    <property type="term" value="P:DNA recombination"/>
    <property type="evidence" value="ECO:0007669"/>
    <property type="project" value="UniProtKB-KW"/>
</dbReference>
<dbReference type="InterPro" id="IPR002104">
    <property type="entry name" value="Integrase_catalytic"/>
</dbReference>
<dbReference type="OrthoDB" id="974902at2"/>
<dbReference type="InterPro" id="IPR044068">
    <property type="entry name" value="CB"/>
</dbReference>
<proteinExistence type="predicted"/>
<dbReference type="AlphaFoldDB" id="A0A7W1XDH0"/>
<evidence type="ECO:0000313" key="7">
    <source>
        <dbReference type="EMBL" id="MBA4544630.1"/>
    </source>
</evidence>
<keyword evidence="1" id="KW-0229">DNA integration</keyword>
<reference evidence="7 8" key="1">
    <citation type="submission" date="2020-07" db="EMBL/GenBank/DDBJ databases">
        <authorList>
            <person name="Feng H."/>
        </authorList>
    </citation>
    <scope>NUCLEOTIDE SEQUENCE [LARGE SCALE GENOMIC DNA]</scope>
    <source>
        <strain evidence="8">s-11</strain>
    </source>
</reference>
<dbReference type="InterPro" id="IPR011010">
    <property type="entry name" value="DNA_brk_join_enz"/>
</dbReference>
<dbReference type="GO" id="GO:0003677">
    <property type="term" value="F:DNA binding"/>
    <property type="evidence" value="ECO:0007669"/>
    <property type="project" value="UniProtKB-UniRule"/>
</dbReference>
<dbReference type="InterPro" id="IPR010998">
    <property type="entry name" value="Integrase_recombinase_N"/>
</dbReference>
<dbReference type="InterPro" id="IPR013762">
    <property type="entry name" value="Integrase-like_cat_sf"/>
</dbReference>
<evidence type="ECO:0000256" key="2">
    <source>
        <dbReference type="ARBA" id="ARBA00023125"/>
    </source>
</evidence>
<comment type="caution">
    <text evidence="7">The sequence shown here is derived from an EMBL/GenBank/DDBJ whole genome shotgun (WGS) entry which is preliminary data.</text>
</comment>
<dbReference type="CDD" id="cd00799">
    <property type="entry name" value="INT_Cre_C"/>
    <property type="match status" value="1"/>
</dbReference>
<keyword evidence="2 4" id="KW-0238">DNA-binding</keyword>
<dbReference type="Gene3D" id="1.10.150.130">
    <property type="match status" value="1"/>
</dbReference>
<dbReference type="PANTHER" id="PTHR30349:SF81">
    <property type="entry name" value="TYROSINE RECOMBINASE XERC"/>
    <property type="match status" value="1"/>
</dbReference>
<dbReference type="EMBL" id="JACEIP010000052">
    <property type="protein sequence ID" value="MBA4544630.1"/>
    <property type="molecule type" value="Genomic_DNA"/>
</dbReference>
<name>A0A7W1XDH0_9BACL</name>
<evidence type="ECO:0000256" key="3">
    <source>
        <dbReference type="ARBA" id="ARBA00023172"/>
    </source>
</evidence>
<keyword evidence="8" id="KW-1185">Reference proteome</keyword>
<feature type="domain" description="Tyr recombinase" evidence="5">
    <location>
        <begin position="138"/>
        <end position="333"/>
    </location>
</feature>
<dbReference type="RefSeq" id="WP_052154328.1">
    <property type="nucleotide sequence ID" value="NZ_JACEIP010000052.1"/>
</dbReference>
<dbReference type="Proteomes" id="UP000530514">
    <property type="component" value="Unassembled WGS sequence"/>
</dbReference>
<evidence type="ECO:0000313" key="8">
    <source>
        <dbReference type="Proteomes" id="UP000530514"/>
    </source>
</evidence>
<dbReference type="SUPFAM" id="SSF56349">
    <property type="entry name" value="DNA breaking-rejoining enzymes"/>
    <property type="match status" value="1"/>
</dbReference>
<feature type="domain" description="Core-binding (CB)" evidence="6">
    <location>
        <begin position="20"/>
        <end position="96"/>
    </location>
</feature>
<dbReference type="PANTHER" id="PTHR30349">
    <property type="entry name" value="PHAGE INTEGRASE-RELATED"/>
    <property type="match status" value="1"/>
</dbReference>
<accession>A0A7W1XDH0</accession>
<protein>
    <submittedName>
        <fullName evidence="7">Tyrosine-type recombinase/integrase</fullName>
    </submittedName>
</protein>
<dbReference type="Pfam" id="PF02899">
    <property type="entry name" value="Phage_int_SAM_1"/>
    <property type="match status" value="1"/>
</dbReference>
<keyword evidence="3" id="KW-0233">DNA recombination</keyword>
<dbReference type="PROSITE" id="PS51898">
    <property type="entry name" value="TYR_RECOMBINASE"/>
    <property type="match status" value="1"/>
</dbReference>
<dbReference type="Gene3D" id="1.10.443.10">
    <property type="entry name" value="Intergrase catalytic core"/>
    <property type="match status" value="1"/>
</dbReference>
<organism evidence="7 8">
    <name type="scientific">Thermoactinomyces daqus</name>
    <dbReference type="NCBI Taxonomy" id="1329516"/>
    <lineage>
        <taxon>Bacteria</taxon>
        <taxon>Bacillati</taxon>
        <taxon>Bacillota</taxon>
        <taxon>Bacilli</taxon>
        <taxon>Bacillales</taxon>
        <taxon>Thermoactinomycetaceae</taxon>
        <taxon>Thermoactinomyces</taxon>
    </lineage>
</organism>
<dbReference type="InterPro" id="IPR050090">
    <property type="entry name" value="Tyrosine_recombinase_XerCD"/>
</dbReference>
<evidence type="ECO:0000259" key="5">
    <source>
        <dbReference type="PROSITE" id="PS51898"/>
    </source>
</evidence>
<dbReference type="GO" id="GO:0015074">
    <property type="term" value="P:DNA integration"/>
    <property type="evidence" value="ECO:0007669"/>
    <property type="project" value="UniProtKB-KW"/>
</dbReference>
<dbReference type="InterPro" id="IPR004107">
    <property type="entry name" value="Integrase_SAM-like_N"/>
</dbReference>